<organism evidence="19">
    <name type="scientific">Hymenolepis diminuta</name>
    <name type="common">Rat tapeworm</name>
    <dbReference type="NCBI Taxonomy" id="6216"/>
    <lineage>
        <taxon>Eukaryota</taxon>
        <taxon>Metazoa</taxon>
        <taxon>Spiralia</taxon>
        <taxon>Lophotrochozoa</taxon>
        <taxon>Platyhelminthes</taxon>
        <taxon>Cestoda</taxon>
        <taxon>Eucestoda</taxon>
        <taxon>Cyclophyllidea</taxon>
        <taxon>Hymenolepididae</taxon>
        <taxon>Hymenolepis</taxon>
    </lineage>
</organism>
<dbReference type="InterPro" id="IPR006029">
    <property type="entry name" value="Neurotrans-gated_channel_TM"/>
</dbReference>
<dbReference type="SUPFAM" id="SSF90112">
    <property type="entry name" value="Neurotransmitter-gated ion-channel transmembrane pore"/>
    <property type="match status" value="1"/>
</dbReference>
<evidence type="ECO:0000256" key="4">
    <source>
        <dbReference type="ARBA" id="ARBA00022989"/>
    </source>
</evidence>
<keyword evidence="6 14" id="KW-0406">Ion transport</keyword>
<keyword evidence="4 14" id="KW-1133">Transmembrane helix</keyword>
<dbReference type="GO" id="GO:0045211">
    <property type="term" value="C:postsynaptic membrane"/>
    <property type="evidence" value="ECO:0007669"/>
    <property type="project" value="InterPro"/>
</dbReference>
<dbReference type="InterPro" id="IPR038050">
    <property type="entry name" value="Neuro_actylchol_rec"/>
</dbReference>
<keyword evidence="12 14" id="KW-0407">Ion channel</keyword>
<evidence type="ECO:0000256" key="6">
    <source>
        <dbReference type="ARBA" id="ARBA00023065"/>
    </source>
</evidence>
<dbReference type="CDD" id="cd19064">
    <property type="entry name" value="LGIC_TM_nAChR"/>
    <property type="match status" value="1"/>
</dbReference>
<keyword evidence="7 14" id="KW-0472">Membrane</keyword>
<dbReference type="InterPro" id="IPR002394">
    <property type="entry name" value="Nicotinic_acetylcholine_rcpt"/>
</dbReference>
<evidence type="ECO:0000313" key="17">
    <source>
        <dbReference type="EMBL" id="VDL64051.1"/>
    </source>
</evidence>
<evidence type="ECO:0000256" key="1">
    <source>
        <dbReference type="ARBA" id="ARBA00022448"/>
    </source>
</evidence>
<accession>A0A0R3SYG7</accession>
<evidence type="ECO:0000259" key="16">
    <source>
        <dbReference type="Pfam" id="PF02932"/>
    </source>
</evidence>
<dbReference type="PRINTS" id="PR00254">
    <property type="entry name" value="NICOTINICR"/>
</dbReference>
<sequence length="404" mass="46263">MKSISASRAMYVQSWFDYRLAWNPREFAGIESINIAIHKLWRPDIVVLNNVDGEFEATFKPNVVLQNDGHVLWIPPIIYKTSCEIDVKYFPFDEQTCRIDLGSWTYTKDEVELQFYKNQTNIDLSDYVPSGVWDFIEGPASPLYRHGTISNRPPTSRISFKIVLRRKPLFYITNIIIPCALIALLGICVFCLPTDAGEKITLSISILVTIVVYMILVSKMLPAGTKSIPLLSKFLLFTFAMAFLSLCITAAVIINLNHRNSKSNPKIPKWIRRVFIPWLRPVLCPQRSLCSLPSQTFVRFSCNLCNTYQTSETLLESINRSLDTIIKKHLESSLHFLAFQVRENWKHVASVIDRIQLIIFLCITTCGMIIILISAPNIFSDVDQSVIIKKFTYNNLMFSKLFIA</sequence>
<dbReference type="WBParaSite" id="HDID_0001081201-mRNA-1">
    <property type="protein sequence ID" value="HDID_0001081201-mRNA-1"/>
    <property type="gene ID" value="HDID_0001081201"/>
</dbReference>
<dbReference type="Pfam" id="PF02932">
    <property type="entry name" value="Neur_chan_memb"/>
    <property type="match status" value="1"/>
</dbReference>
<keyword evidence="10" id="KW-0325">Glycoprotein</keyword>
<feature type="transmembrane region" description="Helical" evidence="14">
    <location>
        <begin position="234"/>
        <end position="256"/>
    </location>
</feature>
<keyword evidence="3 14" id="KW-0812">Transmembrane</keyword>
<name>A0A0R3SYG7_HYMDI</name>
<protein>
    <submittedName>
        <fullName evidence="19">Neur_chan_LBD domain-containing protein</fullName>
    </submittedName>
</protein>
<dbReference type="Gene3D" id="2.70.170.10">
    <property type="entry name" value="Neurotransmitter-gated ion-channel ligand-binding domain"/>
    <property type="match status" value="1"/>
</dbReference>
<reference evidence="17 18" key="2">
    <citation type="submission" date="2018-11" db="EMBL/GenBank/DDBJ databases">
        <authorList>
            <consortium name="Pathogen Informatics"/>
        </authorList>
    </citation>
    <scope>NUCLEOTIDE SEQUENCE [LARGE SCALE GENOMIC DNA]</scope>
</reference>
<feature type="domain" description="Neurotransmitter-gated ion-channel ligand-binding" evidence="15">
    <location>
        <begin position="8"/>
        <end position="168"/>
    </location>
</feature>
<keyword evidence="2" id="KW-1003">Cell membrane</keyword>
<comment type="subcellular location">
    <subcellularLocation>
        <location evidence="13">Synaptic cell membrane</location>
        <topology evidence="13">Multi-pass membrane protein</topology>
    </subcellularLocation>
</comment>
<dbReference type="InterPro" id="IPR018000">
    <property type="entry name" value="Neurotransmitter_ion_chnl_CS"/>
</dbReference>
<proteinExistence type="inferred from homology"/>
<dbReference type="PANTHER" id="PTHR18945">
    <property type="entry name" value="NEUROTRANSMITTER GATED ION CHANNEL"/>
    <property type="match status" value="1"/>
</dbReference>
<keyword evidence="5" id="KW-0770">Synapse</keyword>
<comment type="similarity">
    <text evidence="14">Belongs to the ligand-gated ion channel (TC 1.A.9) family.</text>
</comment>
<keyword evidence="11" id="KW-1071">Ligand-gated ion channel</keyword>
<dbReference type="PROSITE" id="PS00236">
    <property type="entry name" value="NEUROTR_ION_CHANNEL"/>
    <property type="match status" value="1"/>
</dbReference>
<gene>
    <name evidence="17" type="ORF">HDID_LOCUS10810</name>
</gene>
<dbReference type="InterPro" id="IPR036734">
    <property type="entry name" value="Neur_chan_lig-bd_sf"/>
</dbReference>
<evidence type="ECO:0000256" key="3">
    <source>
        <dbReference type="ARBA" id="ARBA00022692"/>
    </source>
</evidence>
<reference evidence="19" key="1">
    <citation type="submission" date="2017-02" db="UniProtKB">
        <authorList>
            <consortium name="WormBaseParasite"/>
        </authorList>
    </citation>
    <scope>IDENTIFICATION</scope>
</reference>
<keyword evidence="9" id="KW-0675">Receptor</keyword>
<dbReference type="InterPro" id="IPR036719">
    <property type="entry name" value="Neuro-gated_channel_TM_sf"/>
</dbReference>
<feature type="transmembrane region" description="Helical" evidence="14">
    <location>
        <begin position="355"/>
        <end position="375"/>
    </location>
</feature>
<feature type="transmembrane region" description="Helical" evidence="14">
    <location>
        <begin position="204"/>
        <end position="222"/>
    </location>
</feature>
<dbReference type="Gene3D" id="1.20.58.390">
    <property type="entry name" value="Neurotransmitter-gated ion-channel transmembrane domain"/>
    <property type="match status" value="2"/>
</dbReference>
<dbReference type="InterPro" id="IPR006202">
    <property type="entry name" value="Neur_chan_lig-bd"/>
</dbReference>
<evidence type="ECO:0000256" key="14">
    <source>
        <dbReference type="RuleBase" id="RU000687"/>
    </source>
</evidence>
<dbReference type="PRINTS" id="PR00252">
    <property type="entry name" value="NRIONCHANNEL"/>
</dbReference>
<evidence type="ECO:0000259" key="15">
    <source>
        <dbReference type="Pfam" id="PF02931"/>
    </source>
</evidence>
<dbReference type="SUPFAM" id="SSF63712">
    <property type="entry name" value="Nicotinic receptor ligand binding domain-like"/>
    <property type="match status" value="1"/>
</dbReference>
<evidence type="ECO:0000313" key="19">
    <source>
        <dbReference type="WBParaSite" id="HDID_0001081201-mRNA-1"/>
    </source>
</evidence>
<feature type="transmembrane region" description="Helical" evidence="14">
    <location>
        <begin position="169"/>
        <end position="192"/>
    </location>
</feature>
<evidence type="ECO:0000256" key="5">
    <source>
        <dbReference type="ARBA" id="ARBA00023018"/>
    </source>
</evidence>
<dbReference type="InterPro" id="IPR006201">
    <property type="entry name" value="Neur_channel"/>
</dbReference>
<keyword evidence="8" id="KW-1015">Disulfide bond</keyword>
<dbReference type="Pfam" id="PF02931">
    <property type="entry name" value="Neur_chan_LBD"/>
    <property type="match status" value="1"/>
</dbReference>
<dbReference type="Proteomes" id="UP000274504">
    <property type="component" value="Unassembled WGS sequence"/>
</dbReference>
<evidence type="ECO:0000256" key="11">
    <source>
        <dbReference type="ARBA" id="ARBA00023286"/>
    </source>
</evidence>
<evidence type="ECO:0000256" key="2">
    <source>
        <dbReference type="ARBA" id="ARBA00022475"/>
    </source>
</evidence>
<dbReference type="OrthoDB" id="5975154at2759"/>
<evidence type="ECO:0000256" key="9">
    <source>
        <dbReference type="ARBA" id="ARBA00023170"/>
    </source>
</evidence>
<evidence type="ECO:0000256" key="8">
    <source>
        <dbReference type="ARBA" id="ARBA00023157"/>
    </source>
</evidence>
<feature type="domain" description="Neurotransmitter-gated ion-channel transmembrane" evidence="16">
    <location>
        <begin position="175"/>
        <end position="288"/>
    </location>
</feature>
<evidence type="ECO:0000313" key="18">
    <source>
        <dbReference type="Proteomes" id="UP000274504"/>
    </source>
</evidence>
<dbReference type="AlphaFoldDB" id="A0A0R3SYG7"/>
<evidence type="ECO:0000256" key="7">
    <source>
        <dbReference type="ARBA" id="ARBA00023136"/>
    </source>
</evidence>
<dbReference type="FunFam" id="2.70.170.10:FF:000028">
    <property type="entry name" value="AcetylCholine Receptor"/>
    <property type="match status" value="1"/>
</dbReference>
<keyword evidence="1 14" id="KW-0813">Transport</keyword>
<dbReference type="GO" id="GO:0022848">
    <property type="term" value="F:acetylcholine-gated monoatomic cation-selective channel activity"/>
    <property type="evidence" value="ECO:0007669"/>
    <property type="project" value="InterPro"/>
</dbReference>
<evidence type="ECO:0000256" key="13">
    <source>
        <dbReference type="ARBA" id="ARBA00034099"/>
    </source>
</evidence>
<evidence type="ECO:0000256" key="10">
    <source>
        <dbReference type="ARBA" id="ARBA00023180"/>
    </source>
</evidence>
<dbReference type="EMBL" id="UYSG01011962">
    <property type="protein sequence ID" value="VDL64051.1"/>
    <property type="molecule type" value="Genomic_DNA"/>
</dbReference>
<dbReference type="GO" id="GO:0004888">
    <property type="term" value="F:transmembrane signaling receptor activity"/>
    <property type="evidence" value="ECO:0007669"/>
    <property type="project" value="InterPro"/>
</dbReference>
<evidence type="ECO:0000256" key="12">
    <source>
        <dbReference type="ARBA" id="ARBA00023303"/>
    </source>
</evidence>